<reference evidence="1 2" key="1">
    <citation type="submission" date="2012-02" db="EMBL/GenBank/DDBJ databases">
        <title>The Genome Sequence of Parabacteroides distasonis CL09T03C24.</title>
        <authorList>
            <consortium name="The Broad Institute Genome Sequencing Platform"/>
            <person name="Earl A."/>
            <person name="Ward D."/>
            <person name="Feldgarden M."/>
            <person name="Gevers D."/>
            <person name="Zitomersky N.L."/>
            <person name="Coyne M.J."/>
            <person name="Comstock L.E."/>
            <person name="Young S.K."/>
            <person name="Zeng Q."/>
            <person name="Gargeya S."/>
            <person name="Fitzgerald M."/>
            <person name="Haas B."/>
            <person name="Abouelleil A."/>
            <person name="Alvarado L."/>
            <person name="Arachchi H.M."/>
            <person name="Berlin A."/>
            <person name="Chapman S.B."/>
            <person name="Gearin G."/>
            <person name="Goldberg J."/>
            <person name="Griggs A."/>
            <person name="Gujja S."/>
            <person name="Hansen M."/>
            <person name="Heiman D."/>
            <person name="Howarth C."/>
            <person name="Larimer J."/>
            <person name="Lui A."/>
            <person name="MacDonald P.J.P."/>
            <person name="McCowen C."/>
            <person name="Montmayeur A."/>
            <person name="Murphy C."/>
            <person name="Neiman D."/>
            <person name="Pearson M."/>
            <person name="Priest M."/>
            <person name="Roberts A."/>
            <person name="Saif S."/>
            <person name="Shea T."/>
            <person name="Sisk P."/>
            <person name="Stolte C."/>
            <person name="Sykes S."/>
            <person name="Wortman J."/>
            <person name="Nusbaum C."/>
            <person name="Birren B."/>
        </authorList>
    </citation>
    <scope>NUCLEOTIDE SEQUENCE [LARGE SCALE GENOMIC DNA]</scope>
    <source>
        <strain evidence="1 2">CL09T03C24</strain>
    </source>
</reference>
<dbReference type="RefSeq" id="WP_005866772.1">
    <property type="nucleotide sequence ID" value="NZ_JH976489.1"/>
</dbReference>
<dbReference type="Proteomes" id="UP000006262">
    <property type="component" value="Unassembled WGS sequence"/>
</dbReference>
<dbReference type="Pfam" id="PF12784">
    <property type="entry name" value="PDDEXK_2"/>
    <property type="match status" value="1"/>
</dbReference>
<evidence type="ECO:0000313" key="2">
    <source>
        <dbReference type="Proteomes" id="UP000006262"/>
    </source>
</evidence>
<proteinExistence type="predicted"/>
<evidence type="ECO:0008006" key="3">
    <source>
        <dbReference type="Google" id="ProtNLM"/>
    </source>
</evidence>
<dbReference type="EMBL" id="AGZN01000030">
    <property type="protein sequence ID" value="EKN23924.1"/>
    <property type="molecule type" value="Genomic_DNA"/>
</dbReference>
<gene>
    <name evidence="1" type="ORF">HMPREF1059_02831</name>
</gene>
<sequence length="52" mass="6170">MGKFINPFTDFGFHRIFGQEVHKELLIDFLNQLFFGENRTSARMILNVGFIY</sequence>
<protein>
    <recommendedName>
        <fullName evidence="3">PD-(D/E)XK nuclease family transposase</fullName>
    </recommendedName>
</protein>
<organism evidence="1 2">
    <name type="scientific">Parabacteroides distasonis CL09T03C24</name>
    <dbReference type="NCBI Taxonomy" id="999417"/>
    <lineage>
        <taxon>Bacteria</taxon>
        <taxon>Pseudomonadati</taxon>
        <taxon>Bacteroidota</taxon>
        <taxon>Bacteroidia</taxon>
        <taxon>Bacteroidales</taxon>
        <taxon>Tannerellaceae</taxon>
        <taxon>Parabacteroides</taxon>
    </lineage>
</organism>
<name>A0AAD2YHT0_PARDI</name>
<evidence type="ECO:0000313" key="1">
    <source>
        <dbReference type="EMBL" id="EKN23924.1"/>
    </source>
</evidence>
<accession>A0AAD2YHT0</accession>
<comment type="caution">
    <text evidence="1">The sequence shown here is derived from an EMBL/GenBank/DDBJ whole genome shotgun (WGS) entry which is preliminary data.</text>
</comment>
<dbReference type="AlphaFoldDB" id="A0AAD2YHT0"/>